<evidence type="ECO:0000313" key="1">
    <source>
        <dbReference type="EMBL" id="CCH51592.1"/>
    </source>
</evidence>
<sequence length="296" mass="32045">MGCRVTVHPHERGGHSLIKPDNAVSIGSSPRAWGSLLVQLLVGLLHRFIPTSVGVICPLDRHSFPNPVHPHERGGHTAIALHCSSTPGSSPRAWGSLILKGIVADCHRFIPTSVGVIDSEGHCSGLSPVHPHERGGHNFTTDRALRSIGSSPRAWGSSPGRLIKPSERRFIPTSVGVMQTQVCRYLLLSVHPHERGGHPGKAGLQLAVVGSSPRAWGSYGVQVGHGVQGRFIPTSVGVILEIYAEMGNLYVKEHLCLSRYRIDTTKPRPCKRRGFVNTVSVFIEVSPVTAYQNQRP</sequence>
<dbReference type="Proteomes" id="UP000009309">
    <property type="component" value="Unassembled WGS sequence"/>
</dbReference>
<proteinExistence type="predicted"/>
<evidence type="ECO:0000313" key="2">
    <source>
        <dbReference type="Proteomes" id="UP000009309"/>
    </source>
</evidence>
<protein>
    <submittedName>
        <fullName evidence="1">Uncharacterized protein</fullName>
    </submittedName>
</protein>
<name>I2GCG8_9BACT</name>
<accession>I2GCG8</accession>
<organism evidence="1 2">
    <name type="scientific">Fibrisoma limi BUZ 3</name>
    <dbReference type="NCBI Taxonomy" id="1185876"/>
    <lineage>
        <taxon>Bacteria</taxon>
        <taxon>Pseudomonadati</taxon>
        <taxon>Bacteroidota</taxon>
        <taxon>Cytophagia</taxon>
        <taxon>Cytophagales</taxon>
        <taxon>Spirosomataceae</taxon>
        <taxon>Fibrisoma</taxon>
    </lineage>
</organism>
<dbReference type="AntiFam" id="ANF00057">
    <property type="entry name" value="Translation of E. coli type CRISPR repeat"/>
</dbReference>
<reference evidence="1 2" key="1">
    <citation type="journal article" date="2012" name="J. Bacteriol.">
        <title>Genome Sequence of the Filamentous Bacterium Fibrisoma limi BUZ 3T.</title>
        <authorList>
            <person name="Filippini M."/>
            <person name="Qi W."/>
            <person name="Jaenicke S."/>
            <person name="Goesmann A."/>
            <person name="Smits T.H."/>
            <person name="Bagheri H.C."/>
        </authorList>
    </citation>
    <scope>NUCLEOTIDE SEQUENCE [LARGE SCALE GENOMIC DNA]</scope>
    <source>
        <strain evidence="2">BUZ 3T</strain>
    </source>
</reference>
<gene>
    <name evidence="1" type="ORF">BN8_00523</name>
</gene>
<dbReference type="AntiFam" id="ANF00006">
    <property type="entry name" value="Translation of CRISPR region"/>
</dbReference>
<dbReference type="eggNOG" id="ENOG5032SNQ">
    <property type="taxonomic scope" value="Bacteria"/>
</dbReference>
<dbReference type="AlphaFoldDB" id="I2GCG8"/>
<comment type="caution">
    <text evidence="1">The sequence shown here is derived from an EMBL/GenBank/DDBJ whole genome shotgun (WGS) entry which is preliminary data.</text>
</comment>
<dbReference type="STRING" id="1185876.BN8_00523"/>
<dbReference type="EMBL" id="CAIT01000004">
    <property type="protein sequence ID" value="CCH51592.1"/>
    <property type="molecule type" value="Genomic_DNA"/>
</dbReference>
<keyword evidence="2" id="KW-1185">Reference proteome</keyword>